<protein>
    <submittedName>
        <fullName evidence="2">Uncharacterized protein</fullName>
    </submittedName>
</protein>
<reference evidence="2 3" key="1">
    <citation type="submission" date="2024-10" db="EMBL/GenBank/DDBJ databases">
        <authorList>
            <person name="Topkara A.R."/>
            <person name="Saygin H."/>
        </authorList>
    </citation>
    <scope>NUCLEOTIDE SEQUENCE [LARGE SCALE GENOMIC DNA]</scope>
    <source>
        <strain evidence="2 3">M3C6</strain>
    </source>
</reference>
<evidence type="ECO:0000313" key="3">
    <source>
        <dbReference type="Proteomes" id="UP001603978"/>
    </source>
</evidence>
<sequence length="74" mass="8241">MKVLNDGLEEDVMVALLLIEALHDEAGQDGAPVPARYPARGWEHDRQRVGDRDPPVPDLPGRRPGDRRHGLDLL</sequence>
<comment type="caution">
    <text evidence="2">The sequence shown here is derived from an EMBL/GenBank/DDBJ whole genome shotgun (WGS) entry which is preliminary data.</text>
</comment>
<gene>
    <name evidence="2" type="ORF">ACFLIM_25195</name>
</gene>
<organism evidence="2 3">
    <name type="scientific">Nonomuraea marmarensis</name>
    <dbReference type="NCBI Taxonomy" id="3351344"/>
    <lineage>
        <taxon>Bacteria</taxon>
        <taxon>Bacillati</taxon>
        <taxon>Actinomycetota</taxon>
        <taxon>Actinomycetes</taxon>
        <taxon>Streptosporangiales</taxon>
        <taxon>Streptosporangiaceae</taxon>
        <taxon>Nonomuraea</taxon>
    </lineage>
</organism>
<evidence type="ECO:0000256" key="1">
    <source>
        <dbReference type="SAM" id="MobiDB-lite"/>
    </source>
</evidence>
<dbReference type="EMBL" id="JBICRM010000015">
    <property type="protein sequence ID" value="MFG1706494.1"/>
    <property type="molecule type" value="Genomic_DNA"/>
</dbReference>
<evidence type="ECO:0000313" key="2">
    <source>
        <dbReference type="EMBL" id="MFG1706494.1"/>
    </source>
</evidence>
<dbReference type="RefSeq" id="WP_393169386.1">
    <property type="nucleotide sequence ID" value="NZ_JBICRM010000015.1"/>
</dbReference>
<feature type="compositionally biased region" description="Basic and acidic residues" evidence="1">
    <location>
        <begin position="41"/>
        <end position="74"/>
    </location>
</feature>
<feature type="region of interest" description="Disordered" evidence="1">
    <location>
        <begin position="25"/>
        <end position="74"/>
    </location>
</feature>
<proteinExistence type="predicted"/>
<accession>A0ABW7AJX9</accession>
<name>A0ABW7AJX9_9ACTN</name>
<dbReference type="Proteomes" id="UP001603978">
    <property type="component" value="Unassembled WGS sequence"/>
</dbReference>
<keyword evidence="3" id="KW-1185">Reference proteome</keyword>